<accession>A0A0C3LIY1</accession>
<gene>
    <name evidence="1" type="ORF">M407DRAFT_80502</name>
</gene>
<proteinExistence type="predicted"/>
<evidence type="ECO:0000313" key="2">
    <source>
        <dbReference type="Proteomes" id="UP000054248"/>
    </source>
</evidence>
<dbReference type="STRING" id="1051891.A0A0C3LIY1"/>
<dbReference type="HOGENOM" id="CLU_085135_0_1_1"/>
<dbReference type="AlphaFoldDB" id="A0A0C3LIY1"/>
<sequence>MPKWCKVRVKNGGDAIRGSDAKLNPDKDRDSSFIRFTQLVDLNARYRNMPSTFERRVQYGQLHSVLVCELPKSNLLRLQESKVFLLAHITPCDTSIRRGGTEIWPDATQEVVSYKDTLTSIIVDISAVEVVVGRVKYGIAEKRWGIIDRSGEGARTTFVDQDGWEDDYDLQ</sequence>
<organism evidence="1 2">
    <name type="scientific">Tulasnella calospora MUT 4182</name>
    <dbReference type="NCBI Taxonomy" id="1051891"/>
    <lineage>
        <taxon>Eukaryota</taxon>
        <taxon>Fungi</taxon>
        <taxon>Dikarya</taxon>
        <taxon>Basidiomycota</taxon>
        <taxon>Agaricomycotina</taxon>
        <taxon>Agaricomycetes</taxon>
        <taxon>Cantharellales</taxon>
        <taxon>Tulasnellaceae</taxon>
        <taxon>Tulasnella</taxon>
    </lineage>
</organism>
<keyword evidence="2" id="KW-1185">Reference proteome</keyword>
<dbReference type="EMBL" id="KN823141">
    <property type="protein sequence ID" value="KIO21332.1"/>
    <property type="molecule type" value="Genomic_DNA"/>
</dbReference>
<reference evidence="2" key="2">
    <citation type="submission" date="2015-01" db="EMBL/GenBank/DDBJ databases">
        <title>Evolutionary Origins and Diversification of the Mycorrhizal Mutualists.</title>
        <authorList>
            <consortium name="DOE Joint Genome Institute"/>
            <consortium name="Mycorrhizal Genomics Consortium"/>
            <person name="Kohler A."/>
            <person name="Kuo A."/>
            <person name="Nagy L.G."/>
            <person name="Floudas D."/>
            <person name="Copeland A."/>
            <person name="Barry K.W."/>
            <person name="Cichocki N."/>
            <person name="Veneault-Fourrey C."/>
            <person name="LaButti K."/>
            <person name="Lindquist E.A."/>
            <person name="Lipzen A."/>
            <person name="Lundell T."/>
            <person name="Morin E."/>
            <person name="Murat C."/>
            <person name="Riley R."/>
            <person name="Ohm R."/>
            <person name="Sun H."/>
            <person name="Tunlid A."/>
            <person name="Henrissat B."/>
            <person name="Grigoriev I.V."/>
            <person name="Hibbett D.S."/>
            <person name="Martin F."/>
        </authorList>
    </citation>
    <scope>NUCLEOTIDE SEQUENCE [LARGE SCALE GENOMIC DNA]</scope>
    <source>
        <strain evidence="2">MUT 4182</strain>
    </source>
</reference>
<protein>
    <submittedName>
        <fullName evidence="1">Uncharacterized protein</fullName>
    </submittedName>
</protein>
<name>A0A0C3LIY1_9AGAM</name>
<reference evidence="1 2" key="1">
    <citation type="submission" date="2014-04" db="EMBL/GenBank/DDBJ databases">
        <authorList>
            <consortium name="DOE Joint Genome Institute"/>
            <person name="Kuo A."/>
            <person name="Girlanda M."/>
            <person name="Perotto S."/>
            <person name="Kohler A."/>
            <person name="Nagy L.G."/>
            <person name="Floudas D."/>
            <person name="Copeland A."/>
            <person name="Barry K.W."/>
            <person name="Cichocki N."/>
            <person name="Veneault-Fourrey C."/>
            <person name="LaButti K."/>
            <person name="Lindquist E.A."/>
            <person name="Lipzen A."/>
            <person name="Lundell T."/>
            <person name="Morin E."/>
            <person name="Murat C."/>
            <person name="Sun H."/>
            <person name="Tunlid A."/>
            <person name="Henrissat B."/>
            <person name="Grigoriev I.V."/>
            <person name="Hibbett D.S."/>
            <person name="Martin F."/>
            <person name="Nordberg H.P."/>
            <person name="Cantor M.N."/>
            <person name="Hua S.X."/>
        </authorList>
    </citation>
    <scope>NUCLEOTIDE SEQUENCE [LARGE SCALE GENOMIC DNA]</scope>
    <source>
        <strain evidence="1 2">MUT 4182</strain>
    </source>
</reference>
<evidence type="ECO:0000313" key="1">
    <source>
        <dbReference type="EMBL" id="KIO21332.1"/>
    </source>
</evidence>
<dbReference type="Proteomes" id="UP000054248">
    <property type="component" value="Unassembled WGS sequence"/>
</dbReference>
<dbReference type="OrthoDB" id="6613063at2759"/>